<dbReference type="SMART" id="SM00345">
    <property type="entry name" value="HTH_GNTR"/>
    <property type="match status" value="1"/>
</dbReference>
<dbReference type="InterPro" id="IPR036388">
    <property type="entry name" value="WH-like_DNA-bd_sf"/>
</dbReference>
<evidence type="ECO:0000313" key="6">
    <source>
        <dbReference type="Proteomes" id="UP001165069"/>
    </source>
</evidence>
<keyword evidence="3" id="KW-0804">Transcription</keyword>
<dbReference type="Gene3D" id="1.10.10.10">
    <property type="entry name" value="Winged helix-like DNA-binding domain superfamily/Winged helix DNA-binding domain"/>
    <property type="match status" value="1"/>
</dbReference>
<dbReference type="PROSITE" id="PS50949">
    <property type="entry name" value="HTH_GNTR"/>
    <property type="match status" value="1"/>
</dbReference>
<name>A0ABQ5QGM0_9BACT</name>
<evidence type="ECO:0000256" key="2">
    <source>
        <dbReference type="ARBA" id="ARBA00023125"/>
    </source>
</evidence>
<dbReference type="RefSeq" id="WP_285574684.1">
    <property type="nucleotide sequence ID" value="NZ_BSDE01000003.1"/>
</dbReference>
<dbReference type="PANTHER" id="PTHR43537:SF24">
    <property type="entry name" value="GLUCONATE OPERON TRANSCRIPTIONAL REPRESSOR"/>
    <property type="match status" value="1"/>
</dbReference>
<protein>
    <submittedName>
        <fullName evidence="5">GntR family transcriptional regulator</fullName>
    </submittedName>
</protein>
<dbReference type="Proteomes" id="UP001165069">
    <property type="component" value="Unassembled WGS sequence"/>
</dbReference>
<evidence type="ECO:0000256" key="3">
    <source>
        <dbReference type="ARBA" id="ARBA00023163"/>
    </source>
</evidence>
<accession>A0ABQ5QGM0</accession>
<dbReference type="CDD" id="cd07377">
    <property type="entry name" value="WHTH_GntR"/>
    <property type="match status" value="1"/>
</dbReference>
<dbReference type="SUPFAM" id="SSF46785">
    <property type="entry name" value="Winged helix' DNA-binding domain"/>
    <property type="match status" value="1"/>
</dbReference>
<organism evidence="5 6">
    <name type="scientific">Geothrix limicola</name>
    <dbReference type="NCBI Taxonomy" id="2927978"/>
    <lineage>
        <taxon>Bacteria</taxon>
        <taxon>Pseudomonadati</taxon>
        <taxon>Acidobacteriota</taxon>
        <taxon>Holophagae</taxon>
        <taxon>Holophagales</taxon>
        <taxon>Holophagaceae</taxon>
        <taxon>Geothrix</taxon>
    </lineage>
</organism>
<dbReference type="PANTHER" id="PTHR43537">
    <property type="entry name" value="TRANSCRIPTIONAL REGULATOR, GNTR FAMILY"/>
    <property type="match status" value="1"/>
</dbReference>
<proteinExistence type="predicted"/>
<dbReference type="InterPro" id="IPR011711">
    <property type="entry name" value="GntR_C"/>
</dbReference>
<evidence type="ECO:0000313" key="5">
    <source>
        <dbReference type="EMBL" id="GLH73498.1"/>
    </source>
</evidence>
<dbReference type="Pfam" id="PF07729">
    <property type="entry name" value="FCD"/>
    <property type="match status" value="1"/>
</dbReference>
<keyword evidence="6" id="KW-1185">Reference proteome</keyword>
<dbReference type="EMBL" id="BSDE01000003">
    <property type="protein sequence ID" value="GLH73498.1"/>
    <property type="molecule type" value="Genomic_DNA"/>
</dbReference>
<evidence type="ECO:0000259" key="4">
    <source>
        <dbReference type="PROSITE" id="PS50949"/>
    </source>
</evidence>
<dbReference type="Gene3D" id="1.20.120.530">
    <property type="entry name" value="GntR ligand-binding domain-like"/>
    <property type="match status" value="1"/>
</dbReference>
<keyword evidence="1" id="KW-0805">Transcription regulation</keyword>
<dbReference type="SMART" id="SM00895">
    <property type="entry name" value="FCD"/>
    <property type="match status" value="1"/>
</dbReference>
<dbReference type="InterPro" id="IPR036390">
    <property type="entry name" value="WH_DNA-bd_sf"/>
</dbReference>
<comment type="caution">
    <text evidence="5">The sequence shown here is derived from an EMBL/GenBank/DDBJ whole genome shotgun (WGS) entry which is preliminary data.</text>
</comment>
<evidence type="ECO:0000256" key="1">
    <source>
        <dbReference type="ARBA" id="ARBA00023015"/>
    </source>
</evidence>
<dbReference type="InterPro" id="IPR000524">
    <property type="entry name" value="Tscrpt_reg_HTH_GntR"/>
</dbReference>
<gene>
    <name evidence="5" type="ORF">GETHLI_20000</name>
</gene>
<sequence length="235" mass="26884">MKPSKSNAGGLDVPEPPILQTRSLREQVHDYLRAEMRAGQLQPGSFLDLNALAQPLGVSRTPLRDALLQLEAVGYVEILPRRGFRVKPLTLDDIRHYYQVIGFLESMALSITAPKLGKKDLQGLRTAHEGMLKALKRKDLDTYLAQNVAIHRVFLDGCANPQIEALLRTPKDRLNDLPLRHIFHNEWEQKSVEEHFELLRLLEAGEIEAAAAYLRDVHWSFEVQEPFIRDYYILD</sequence>
<reference evidence="5 6" key="1">
    <citation type="journal article" date="2023" name="Antonie Van Leeuwenhoek">
        <title>Mesoterricola silvestris gen. nov., sp. nov., Mesoterricola sediminis sp. nov., Geothrix oryzae sp. nov., Geothrix edaphica sp. nov., Geothrix rubra sp. nov., and Geothrix limicola sp. nov., six novel members of Acidobacteriota isolated from soils.</title>
        <authorList>
            <person name="Itoh H."/>
            <person name="Sugisawa Y."/>
            <person name="Mise K."/>
            <person name="Xu Z."/>
            <person name="Kuniyasu M."/>
            <person name="Ushijima N."/>
            <person name="Kawano K."/>
            <person name="Kobayashi E."/>
            <person name="Shiratori Y."/>
            <person name="Masuda Y."/>
            <person name="Senoo K."/>
        </authorList>
    </citation>
    <scope>NUCLEOTIDE SEQUENCE [LARGE SCALE GENOMIC DNA]</scope>
    <source>
        <strain evidence="5 6">Red804</strain>
    </source>
</reference>
<dbReference type="Pfam" id="PF00392">
    <property type="entry name" value="GntR"/>
    <property type="match status" value="1"/>
</dbReference>
<feature type="domain" description="HTH gntR-type" evidence="4">
    <location>
        <begin position="22"/>
        <end position="89"/>
    </location>
</feature>
<keyword evidence="2" id="KW-0238">DNA-binding</keyword>
<dbReference type="InterPro" id="IPR008920">
    <property type="entry name" value="TF_FadR/GntR_C"/>
</dbReference>
<dbReference type="SUPFAM" id="SSF48008">
    <property type="entry name" value="GntR ligand-binding domain-like"/>
    <property type="match status" value="1"/>
</dbReference>